<dbReference type="EMBL" id="BPLQ01010098">
    <property type="protein sequence ID" value="GIY48308.1"/>
    <property type="molecule type" value="Genomic_DNA"/>
</dbReference>
<accession>A0AAV4TNZ8</accession>
<organism evidence="1 2">
    <name type="scientific">Caerostris darwini</name>
    <dbReference type="NCBI Taxonomy" id="1538125"/>
    <lineage>
        <taxon>Eukaryota</taxon>
        <taxon>Metazoa</taxon>
        <taxon>Ecdysozoa</taxon>
        <taxon>Arthropoda</taxon>
        <taxon>Chelicerata</taxon>
        <taxon>Arachnida</taxon>
        <taxon>Araneae</taxon>
        <taxon>Araneomorphae</taxon>
        <taxon>Entelegynae</taxon>
        <taxon>Araneoidea</taxon>
        <taxon>Araneidae</taxon>
        <taxon>Caerostris</taxon>
    </lineage>
</organism>
<evidence type="ECO:0000313" key="1">
    <source>
        <dbReference type="EMBL" id="GIY48308.1"/>
    </source>
</evidence>
<protein>
    <submittedName>
        <fullName evidence="1">Uncharacterized protein</fullName>
    </submittedName>
</protein>
<proteinExistence type="predicted"/>
<dbReference type="Proteomes" id="UP001054837">
    <property type="component" value="Unassembled WGS sequence"/>
</dbReference>
<comment type="caution">
    <text evidence="1">The sequence shown here is derived from an EMBL/GenBank/DDBJ whole genome shotgun (WGS) entry which is preliminary data.</text>
</comment>
<keyword evidence="2" id="KW-1185">Reference proteome</keyword>
<reference evidence="1 2" key="1">
    <citation type="submission" date="2021-06" db="EMBL/GenBank/DDBJ databases">
        <title>Caerostris darwini draft genome.</title>
        <authorList>
            <person name="Kono N."/>
            <person name="Arakawa K."/>
        </authorList>
    </citation>
    <scope>NUCLEOTIDE SEQUENCE [LARGE SCALE GENOMIC DNA]</scope>
</reference>
<dbReference type="AlphaFoldDB" id="A0AAV4TNZ8"/>
<evidence type="ECO:0000313" key="2">
    <source>
        <dbReference type="Proteomes" id="UP001054837"/>
    </source>
</evidence>
<name>A0AAV4TNZ8_9ARAC</name>
<gene>
    <name evidence="1" type="ORF">CDAR_37341</name>
</gene>
<sequence length="118" mass="13402">MGKFGKMMSRLFRRSRKQKAYVQEEFADFEANQDQCVLNPWQLPLVVHRFDASQDRWVTCSVTIPCSHYIIESPMNNPFSFNLLTPNIRSISFFPSSIATAPFHSSPSLLLVASSSLG</sequence>